<reference evidence="1" key="1">
    <citation type="submission" date="2023-10" db="EMBL/GenBank/DDBJ databases">
        <title>Genome assembly of Pristionchus species.</title>
        <authorList>
            <person name="Yoshida K."/>
            <person name="Sommer R.J."/>
        </authorList>
    </citation>
    <scope>NUCLEOTIDE SEQUENCE</scope>
    <source>
        <strain evidence="1">RS0144</strain>
    </source>
</reference>
<protein>
    <submittedName>
        <fullName evidence="1">Uncharacterized protein</fullName>
    </submittedName>
</protein>
<proteinExistence type="predicted"/>
<name>A0AAV5TR34_9BILA</name>
<dbReference type="AlphaFoldDB" id="A0AAV5TR34"/>
<dbReference type="Proteomes" id="UP001432027">
    <property type="component" value="Unassembled WGS sequence"/>
</dbReference>
<keyword evidence="2" id="KW-1185">Reference proteome</keyword>
<feature type="non-terminal residue" evidence="1">
    <location>
        <position position="1"/>
    </location>
</feature>
<dbReference type="EMBL" id="BTSX01000004">
    <property type="protein sequence ID" value="GMS96786.1"/>
    <property type="molecule type" value="Genomic_DNA"/>
</dbReference>
<comment type="caution">
    <text evidence="1">The sequence shown here is derived from an EMBL/GenBank/DDBJ whole genome shotgun (WGS) entry which is preliminary data.</text>
</comment>
<gene>
    <name evidence="1" type="ORF">PENTCL1PPCAC_18961</name>
</gene>
<accession>A0AAV5TR34</accession>
<sequence length="174" mass="19273">YSSILCSCIHSEINCPLLSWRDGNQDKNRSEGCKRTRRAVRDDWGEVRIVTCFRSDLLGIFISPGCVLGGSAEVVDDIPSALEGRDLGSVTQLIPEISRLHGVHSNEGMKTVAMVEHNLQYQKPPQTGSLTIKGEEERWMGEEPPHIAMKNGTESEQFGTFGRANLAIVLQIHL</sequence>
<feature type="non-terminal residue" evidence="1">
    <location>
        <position position="174"/>
    </location>
</feature>
<evidence type="ECO:0000313" key="2">
    <source>
        <dbReference type="Proteomes" id="UP001432027"/>
    </source>
</evidence>
<evidence type="ECO:0000313" key="1">
    <source>
        <dbReference type="EMBL" id="GMS96786.1"/>
    </source>
</evidence>
<organism evidence="1 2">
    <name type="scientific">Pristionchus entomophagus</name>
    <dbReference type="NCBI Taxonomy" id="358040"/>
    <lineage>
        <taxon>Eukaryota</taxon>
        <taxon>Metazoa</taxon>
        <taxon>Ecdysozoa</taxon>
        <taxon>Nematoda</taxon>
        <taxon>Chromadorea</taxon>
        <taxon>Rhabditida</taxon>
        <taxon>Rhabditina</taxon>
        <taxon>Diplogasteromorpha</taxon>
        <taxon>Diplogasteroidea</taxon>
        <taxon>Neodiplogasteridae</taxon>
        <taxon>Pristionchus</taxon>
    </lineage>
</organism>